<dbReference type="RefSeq" id="WP_213413230.1">
    <property type="nucleotide sequence ID" value="NZ_BOVK01000047.1"/>
</dbReference>
<accession>A0A8J4H3W7</accession>
<evidence type="ECO:0000259" key="9">
    <source>
        <dbReference type="PROSITE" id="PS51755"/>
    </source>
</evidence>
<feature type="DNA-binding region" description="OmpR/PhoB-type" evidence="7">
    <location>
        <begin position="130"/>
        <end position="229"/>
    </location>
</feature>
<keyword evidence="1 6" id="KW-0597">Phosphoprotein</keyword>
<keyword evidence="2" id="KW-0902">Two-component regulatory system</keyword>
<dbReference type="SUPFAM" id="SSF52172">
    <property type="entry name" value="CheY-like"/>
    <property type="match status" value="1"/>
</dbReference>
<sequence length="235" mass="26784">MEHATVLLVDDEQGLLDLLTFTLSKYGIGNIVTATTAQQAMEILLQRDISLIVLDIMLPDGDGFDVCEKMRNITEAPILFLTAKNQDIHKIKGFELGADDYITKPFNPTEVAARVQVHLKRMQRVQIVSRAVYDFGYFAVHKKSGQLFVQGVEVPCAPMEFLLLTFLCEHVNLIFTASELYEKVWQPYQTGDEKTVVIHISRLRKKIEPDPKNPQFLINIKGLGYKLVRREGYTR</sequence>
<dbReference type="Pfam" id="PF00072">
    <property type="entry name" value="Response_reg"/>
    <property type="match status" value="1"/>
</dbReference>
<dbReference type="GO" id="GO:0005829">
    <property type="term" value="C:cytosol"/>
    <property type="evidence" value="ECO:0007669"/>
    <property type="project" value="TreeGrafter"/>
</dbReference>
<dbReference type="GO" id="GO:0000976">
    <property type="term" value="F:transcription cis-regulatory region binding"/>
    <property type="evidence" value="ECO:0007669"/>
    <property type="project" value="TreeGrafter"/>
</dbReference>
<organism evidence="10 11">
    <name type="scientific">Xylanibacillus composti</name>
    <dbReference type="NCBI Taxonomy" id="1572762"/>
    <lineage>
        <taxon>Bacteria</taxon>
        <taxon>Bacillati</taxon>
        <taxon>Bacillota</taxon>
        <taxon>Bacilli</taxon>
        <taxon>Bacillales</taxon>
        <taxon>Paenibacillaceae</taxon>
        <taxon>Xylanibacillus</taxon>
    </lineage>
</organism>
<dbReference type="CDD" id="cd17574">
    <property type="entry name" value="REC_OmpR"/>
    <property type="match status" value="1"/>
</dbReference>
<dbReference type="InterPro" id="IPR011006">
    <property type="entry name" value="CheY-like_superfamily"/>
</dbReference>
<dbReference type="InterPro" id="IPR016032">
    <property type="entry name" value="Sig_transdc_resp-reg_C-effctor"/>
</dbReference>
<dbReference type="Pfam" id="PF00486">
    <property type="entry name" value="Trans_reg_C"/>
    <property type="match status" value="1"/>
</dbReference>
<evidence type="ECO:0000313" key="11">
    <source>
        <dbReference type="Proteomes" id="UP000677918"/>
    </source>
</evidence>
<dbReference type="InterPro" id="IPR001789">
    <property type="entry name" value="Sig_transdc_resp-reg_receiver"/>
</dbReference>
<dbReference type="AlphaFoldDB" id="A0A8J4H3W7"/>
<evidence type="ECO:0000256" key="2">
    <source>
        <dbReference type="ARBA" id="ARBA00023012"/>
    </source>
</evidence>
<dbReference type="PANTHER" id="PTHR48111">
    <property type="entry name" value="REGULATOR OF RPOS"/>
    <property type="match status" value="1"/>
</dbReference>
<dbReference type="InterPro" id="IPR001867">
    <property type="entry name" value="OmpR/PhoB-type_DNA-bd"/>
</dbReference>
<dbReference type="EMBL" id="BOVK01000047">
    <property type="protein sequence ID" value="GIQ70394.1"/>
    <property type="molecule type" value="Genomic_DNA"/>
</dbReference>
<evidence type="ECO:0000256" key="6">
    <source>
        <dbReference type="PROSITE-ProRule" id="PRU00169"/>
    </source>
</evidence>
<evidence type="ECO:0000256" key="4">
    <source>
        <dbReference type="ARBA" id="ARBA00023125"/>
    </source>
</evidence>
<comment type="caution">
    <text evidence="10">The sequence shown here is derived from an EMBL/GenBank/DDBJ whole genome shotgun (WGS) entry which is preliminary data.</text>
</comment>
<protein>
    <submittedName>
        <fullName evidence="10">DNA-binding response regulator</fullName>
    </submittedName>
</protein>
<dbReference type="PROSITE" id="PS51755">
    <property type="entry name" value="OMPR_PHOB"/>
    <property type="match status" value="1"/>
</dbReference>
<dbReference type="Gene3D" id="3.40.50.2300">
    <property type="match status" value="1"/>
</dbReference>
<dbReference type="Proteomes" id="UP000677918">
    <property type="component" value="Unassembled WGS sequence"/>
</dbReference>
<keyword evidence="4 7" id="KW-0238">DNA-binding</keyword>
<keyword evidence="3" id="KW-0805">Transcription regulation</keyword>
<dbReference type="GO" id="GO:0006355">
    <property type="term" value="P:regulation of DNA-templated transcription"/>
    <property type="evidence" value="ECO:0007669"/>
    <property type="project" value="InterPro"/>
</dbReference>
<evidence type="ECO:0000256" key="3">
    <source>
        <dbReference type="ARBA" id="ARBA00023015"/>
    </source>
</evidence>
<dbReference type="SUPFAM" id="SSF46894">
    <property type="entry name" value="C-terminal effector domain of the bipartite response regulators"/>
    <property type="match status" value="1"/>
</dbReference>
<gene>
    <name evidence="10" type="primary">mrsR2</name>
    <name evidence="10" type="ORF">XYCOK13_32180</name>
</gene>
<keyword evidence="5" id="KW-0804">Transcription</keyword>
<evidence type="ECO:0000256" key="7">
    <source>
        <dbReference type="PROSITE-ProRule" id="PRU01091"/>
    </source>
</evidence>
<dbReference type="GO" id="GO:0000156">
    <property type="term" value="F:phosphorelay response regulator activity"/>
    <property type="evidence" value="ECO:0007669"/>
    <property type="project" value="TreeGrafter"/>
</dbReference>
<dbReference type="Gene3D" id="1.10.10.10">
    <property type="entry name" value="Winged helix-like DNA-binding domain superfamily/Winged helix DNA-binding domain"/>
    <property type="match status" value="1"/>
</dbReference>
<dbReference type="CDD" id="cd00383">
    <property type="entry name" value="trans_reg_C"/>
    <property type="match status" value="1"/>
</dbReference>
<dbReference type="InterPro" id="IPR036388">
    <property type="entry name" value="WH-like_DNA-bd_sf"/>
</dbReference>
<reference evidence="10" key="1">
    <citation type="submission" date="2021-04" db="EMBL/GenBank/DDBJ databases">
        <title>Draft genome sequence of Xylanibacillus composti strain K13.</title>
        <authorList>
            <person name="Uke A."/>
            <person name="Chhe C."/>
            <person name="Baramee S."/>
            <person name="Kosugi A."/>
        </authorList>
    </citation>
    <scope>NUCLEOTIDE SEQUENCE</scope>
    <source>
        <strain evidence="10">K13</strain>
    </source>
</reference>
<dbReference type="Gene3D" id="6.10.250.690">
    <property type="match status" value="1"/>
</dbReference>
<evidence type="ECO:0000313" key="10">
    <source>
        <dbReference type="EMBL" id="GIQ70394.1"/>
    </source>
</evidence>
<feature type="modified residue" description="4-aspartylphosphate" evidence="6">
    <location>
        <position position="55"/>
    </location>
</feature>
<evidence type="ECO:0000256" key="1">
    <source>
        <dbReference type="ARBA" id="ARBA00022553"/>
    </source>
</evidence>
<dbReference type="GO" id="GO:0032993">
    <property type="term" value="C:protein-DNA complex"/>
    <property type="evidence" value="ECO:0007669"/>
    <property type="project" value="TreeGrafter"/>
</dbReference>
<proteinExistence type="predicted"/>
<evidence type="ECO:0000256" key="5">
    <source>
        <dbReference type="ARBA" id="ARBA00023163"/>
    </source>
</evidence>
<feature type="domain" description="Response regulatory" evidence="8">
    <location>
        <begin position="5"/>
        <end position="119"/>
    </location>
</feature>
<dbReference type="SMART" id="SM00862">
    <property type="entry name" value="Trans_reg_C"/>
    <property type="match status" value="1"/>
</dbReference>
<evidence type="ECO:0000259" key="8">
    <source>
        <dbReference type="PROSITE" id="PS50110"/>
    </source>
</evidence>
<feature type="domain" description="OmpR/PhoB-type" evidence="9">
    <location>
        <begin position="130"/>
        <end position="229"/>
    </location>
</feature>
<dbReference type="SMART" id="SM00448">
    <property type="entry name" value="REC"/>
    <property type="match status" value="1"/>
</dbReference>
<dbReference type="InterPro" id="IPR039420">
    <property type="entry name" value="WalR-like"/>
</dbReference>
<name>A0A8J4H3W7_9BACL</name>
<dbReference type="PROSITE" id="PS50110">
    <property type="entry name" value="RESPONSE_REGULATORY"/>
    <property type="match status" value="1"/>
</dbReference>
<keyword evidence="11" id="KW-1185">Reference proteome</keyword>
<dbReference type="PANTHER" id="PTHR48111:SF52">
    <property type="entry name" value="TRANSCRIPTIONAL REGULATORY PROTEIN YVRH"/>
    <property type="match status" value="1"/>
</dbReference>